<accession>A0A846H322</accession>
<gene>
    <name evidence="1" type="ORF">PI95_000020</name>
</gene>
<evidence type="ECO:0000313" key="2">
    <source>
        <dbReference type="Proteomes" id="UP000031549"/>
    </source>
</evidence>
<keyword evidence="2" id="KW-1185">Reference proteome</keyword>
<name>A0A846H322_9CYAN</name>
<dbReference type="Proteomes" id="UP000031549">
    <property type="component" value="Unassembled WGS sequence"/>
</dbReference>
<comment type="caution">
    <text evidence="1">The sequence shown here is derived from an EMBL/GenBank/DDBJ whole genome shotgun (WGS) entry which is preliminary data.</text>
</comment>
<protein>
    <submittedName>
        <fullName evidence="1">Uncharacterized protein</fullName>
    </submittedName>
</protein>
<reference evidence="1 2" key="1">
    <citation type="journal article" date="2015" name="Genome Announc.">
        <title>Draft Genome Sequence of Cyanobacterium Hassallia byssoidea Strain VB512170, Isolated from Monuments in India.</title>
        <authorList>
            <person name="Singh D."/>
            <person name="Chandrababunaidu M.M."/>
            <person name="Panda A."/>
            <person name="Sen D."/>
            <person name="Bhattacharyya S."/>
            <person name="Adhikary S.P."/>
            <person name="Tripathy S."/>
        </authorList>
    </citation>
    <scope>NUCLEOTIDE SEQUENCE [LARGE SCALE GENOMIC DNA]</scope>
    <source>
        <strain evidence="1 2">VB512170</strain>
    </source>
</reference>
<dbReference type="EMBL" id="JTCM02000001">
    <property type="protein sequence ID" value="NEU71001.1"/>
    <property type="molecule type" value="Genomic_DNA"/>
</dbReference>
<dbReference type="AlphaFoldDB" id="A0A846H322"/>
<evidence type="ECO:0000313" key="1">
    <source>
        <dbReference type="EMBL" id="NEU71001.1"/>
    </source>
</evidence>
<sequence>MRKCTQRAIRQWVSRGRYLRHAGTRSRLSLQNLHHLQNLGFNQILLRYVKIHFSSQKS</sequence>
<dbReference type="RefSeq" id="WP_163518462.1">
    <property type="nucleotide sequence ID" value="NZ_JTCM02000001.1"/>
</dbReference>
<organism evidence="1 2">
    <name type="scientific">Hassallia byssoidea VB512170</name>
    <dbReference type="NCBI Taxonomy" id="1304833"/>
    <lineage>
        <taxon>Bacteria</taxon>
        <taxon>Bacillati</taxon>
        <taxon>Cyanobacteriota</taxon>
        <taxon>Cyanophyceae</taxon>
        <taxon>Nostocales</taxon>
        <taxon>Tolypothrichaceae</taxon>
        <taxon>Hassallia</taxon>
    </lineage>
</organism>
<proteinExistence type="predicted"/>